<dbReference type="OrthoDB" id="9890280at2759"/>
<organism evidence="1 2">
    <name type="scientific">Fasciolopsis buskii</name>
    <dbReference type="NCBI Taxonomy" id="27845"/>
    <lineage>
        <taxon>Eukaryota</taxon>
        <taxon>Metazoa</taxon>
        <taxon>Spiralia</taxon>
        <taxon>Lophotrochozoa</taxon>
        <taxon>Platyhelminthes</taxon>
        <taxon>Trematoda</taxon>
        <taxon>Digenea</taxon>
        <taxon>Plagiorchiida</taxon>
        <taxon>Echinostomata</taxon>
        <taxon>Echinostomatoidea</taxon>
        <taxon>Fasciolidae</taxon>
        <taxon>Fasciolopsis</taxon>
    </lineage>
</organism>
<evidence type="ECO:0000313" key="2">
    <source>
        <dbReference type="Proteomes" id="UP000728185"/>
    </source>
</evidence>
<name>A0A8E0RRB5_9TREM</name>
<accession>A0A8E0RRB5</accession>
<dbReference type="Proteomes" id="UP000728185">
    <property type="component" value="Unassembled WGS sequence"/>
</dbReference>
<dbReference type="AlphaFoldDB" id="A0A8E0RRB5"/>
<comment type="caution">
    <text evidence="1">The sequence shown here is derived from an EMBL/GenBank/DDBJ whole genome shotgun (WGS) entry which is preliminary data.</text>
</comment>
<proteinExistence type="predicted"/>
<gene>
    <name evidence="1" type="ORF">FBUS_08811</name>
</gene>
<dbReference type="EMBL" id="LUCM01007667">
    <property type="protein sequence ID" value="KAA0189541.1"/>
    <property type="molecule type" value="Genomic_DNA"/>
</dbReference>
<keyword evidence="2" id="KW-1185">Reference proteome</keyword>
<protein>
    <submittedName>
        <fullName evidence="1">Uncharacterized protein</fullName>
    </submittedName>
</protein>
<sequence length="83" mass="8878">MRLRRINAPGWVPFQQPALPGNLPVSLASLTVSADGDEVYFADDLGRLAAAHVSRIPSAGTYSDGDLDSLKSTMPVDRSGNFF</sequence>
<reference evidence="1" key="1">
    <citation type="submission" date="2019-05" db="EMBL/GenBank/DDBJ databases">
        <title>Annotation for the trematode Fasciolopsis buski.</title>
        <authorList>
            <person name="Choi Y.-J."/>
        </authorList>
    </citation>
    <scope>NUCLEOTIDE SEQUENCE</scope>
    <source>
        <strain evidence="1">HT</strain>
        <tissue evidence="1">Whole worm</tissue>
    </source>
</reference>
<evidence type="ECO:0000313" key="1">
    <source>
        <dbReference type="EMBL" id="KAA0189541.1"/>
    </source>
</evidence>